<dbReference type="Gene3D" id="3.40.190.10">
    <property type="entry name" value="Periplasmic binding protein-like II"/>
    <property type="match status" value="1"/>
</dbReference>
<keyword evidence="2" id="KW-1185">Reference proteome</keyword>
<protein>
    <recommendedName>
        <fullName evidence="3">LysR substrate-binding domain-containing protein</fullName>
    </recommendedName>
</protein>
<proteinExistence type="predicted"/>
<accession>A0ABT7XMK8</accession>
<organism evidence="1 2">
    <name type="scientific">Crenobacter oryzisoli</name>
    <dbReference type="NCBI Taxonomy" id="3056844"/>
    <lineage>
        <taxon>Bacteria</taxon>
        <taxon>Pseudomonadati</taxon>
        <taxon>Pseudomonadota</taxon>
        <taxon>Betaproteobacteria</taxon>
        <taxon>Neisseriales</taxon>
        <taxon>Neisseriaceae</taxon>
        <taxon>Crenobacter</taxon>
    </lineage>
</organism>
<dbReference type="EMBL" id="JAUEDK010000012">
    <property type="protein sequence ID" value="MDN0075015.1"/>
    <property type="molecule type" value="Genomic_DNA"/>
</dbReference>
<reference evidence="1" key="1">
    <citation type="submission" date="2023-06" db="EMBL/GenBank/DDBJ databases">
        <authorList>
            <person name="Zhang S."/>
        </authorList>
    </citation>
    <scope>NUCLEOTIDE SEQUENCE</scope>
    <source>
        <strain evidence="1">SG2303</strain>
    </source>
</reference>
<gene>
    <name evidence="1" type="ORF">QU481_08910</name>
</gene>
<evidence type="ECO:0000313" key="1">
    <source>
        <dbReference type="EMBL" id="MDN0075015.1"/>
    </source>
</evidence>
<sequence length="60" mass="6408">MRAGLAVTVLADRLAPRNLPRLSGLPELPPMAVVLHRSEDADPAAVELLARLTREVLASP</sequence>
<dbReference type="Proteomes" id="UP001168540">
    <property type="component" value="Unassembled WGS sequence"/>
</dbReference>
<dbReference type="RefSeq" id="WP_289829605.1">
    <property type="nucleotide sequence ID" value="NZ_JAUEDK010000012.1"/>
</dbReference>
<name>A0ABT7XMK8_9NEIS</name>
<evidence type="ECO:0008006" key="3">
    <source>
        <dbReference type="Google" id="ProtNLM"/>
    </source>
</evidence>
<comment type="caution">
    <text evidence="1">The sequence shown here is derived from an EMBL/GenBank/DDBJ whole genome shotgun (WGS) entry which is preliminary data.</text>
</comment>
<evidence type="ECO:0000313" key="2">
    <source>
        <dbReference type="Proteomes" id="UP001168540"/>
    </source>
</evidence>